<keyword evidence="4" id="KW-1185">Reference proteome</keyword>
<evidence type="ECO:0000313" key="3">
    <source>
        <dbReference type="EMBL" id="WXK77326.1"/>
    </source>
</evidence>
<sequence length="436" mass="46672">MYDLVVVGAGPYGLSIAAHAAAAGLRLRVLGMPMASWRAHMPDGMLLRSEPWSSSLSAPSNRHNLAEYCAVHDLTAEHGVPLALDTYVAYGRWFGERAVPQVEEVAVTAVRPDGDDGFQVETETGELIAARTVALAVGMVPFAHRPWPLLELPPELASHSSDHRDLRRFAGRDVAVIGAGQSALETAALLAEQGARPTLVARADRLHWHGPPQPLDRGRLRALRAPHSGLGAGWPNWVWSQLPWAVRRLPAATRVRIAETGPAPAGAWWLRGRFEPAVAARLGHRVRAAVPHGDGVRLHLTHTDGGSETVDAHHVVAATGFTPDLRRLRLLHPRVRTTLRTVAGSRAPELSPGFESSWPGLFFAGLLSAPSFGPSMHVVHGAGFTAARLLRGVQRRLNDRRGDRRGATTIPRPARDGAPAATSGPASEAAAGEPAH</sequence>
<organism evidence="3 4">
    <name type="scientific">Streptomyces sirii</name>
    <dbReference type="NCBI Taxonomy" id="3127701"/>
    <lineage>
        <taxon>Bacteria</taxon>
        <taxon>Bacillati</taxon>
        <taxon>Actinomycetota</taxon>
        <taxon>Actinomycetes</taxon>
        <taxon>Kitasatosporales</taxon>
        <taxon>Streptomycetaceae</taxon>
        <taxon>Streptomyces</taxon>
    </lineage>
</organism>
<dbReference type="SUPFAM" id="SSF51905">
    <property type="entry name" value="FAD/NAD(P)-binding domain"/>
    <property type="match status" value="1"/>
</dbReference>
<dbReference type="InterPro" id="IPR050982">
    <property type="entry name" value="Auxin_biosynth/cation_transpt"/>
</dbReference>
<dbReference type="InterPro" id="IPR036188">
    <property type="entry name" value="FAD/NAD-bd_sf"/>
</dbReference>
<keyword evidence="1" id="KW-0560">Oxidoreductase</keyword>
<reference evidence="3 4" key="1">
    <citation type="submission" date="2024-03" db="EMBL/GenBank/DDBJ databases">
        <title>The complete genome of Streptomyces sirii sp.nov.</title>
        <authorList>
            <person name="Zakalyukina Y.V."/>
            <person name="Belik A.R."/>
            <person name="Biryukov M.V."/>
            <person name="Baturina O.A."/>
            <person name="Kabilov M.R."/>
        </authorList>
    </citation>
    <scope>NUCLEOTIDE SEQUENCE [LARGE SCALE GENOMIC DNA]</scope>
    <source>
        <strain evidence="3 4">BP-8</strain>
    </source>
</reference>
<dbReference type="PRINTS" id="PR00368">
    <property type="entry name" value="FADPNR"/>
</dbReference>
<dbReference type="PANTHER" id="PTHR43539:SF78">
    <property type="entry name" value="FLAVIN-CONTAINING MONOOXYGENASE"/>
    <property type="match status" value="1"/>
</dbReference>
<evidence type="ECO:0000256" key="1">
    <source>
        <dbReference type="ARBA" id="ARBA00023002"/>
    </source>
</evidence>
<evidence type="ECO:0000313" key="4">
    <source>
        <dbReference type="Proteomes" id="UP001626628"/>
    </source>
</evidence>
<feature type="region of interest" description="Disordered" evidence="2">
    <location>
        <begin position="395"/>
        <end position="436"/>
    </location>
</feature>
<dbReference type="PANTHER" id="PTHR43539">
    <property type="entry name" value="FLAVIN-BINDING MONOOXYGENASE-LIKE PROTEIN (AFU_ORTHOLOGUE AFUA_4G09220)"/>
    <property type="match status" value="1"/>
</dbReference>
<feature type="compositionally biased region" description="Basic and acidic residues" evidence="2">
    <location>
        <begin position="396"/>
        <end position="406"/>
    </location>
</feature>
<protein>
    <submittedName>
        <fullName evidence="3">NAD(P)-binding domain-containing protein</fullName>
    </submittedName>
</protein>
<dbReference type="PRINTS" id="PR00469">
    <property type="entry name" value="PNDRDTASEII"/>
</dbReference>
<proteinExistence type="predicted"/>
<dbReference type="Proteomes" id="UP001626628">
    <property type="component" value="Chromosome"/>
</dbReference>
<accession>A0ABZ2QPJ2</accession>
<dbReference type="EMBL" id="CP147982">
    <property type="protein sequence ID" value="WXK77326.1"/>
    <property type="molecule type" value="Genomic_DNA"/>
</dbReference>
<dbReference type="Gene3D" id="3.50.50.60">
    <property type="entry name" value="FAD/NAD(P)-binding domain"/>
    <property type="match status" value="1"/>
</dbReference>
<feature type="compositionally biased region" description="Low complexity" evidence="2">
    <location>
        <begin position="417"/>
        <end position="436"/>
    </location>
</feature>
<dbReference type="Pfam" id="PF13738">
    <property type="entry name" value="Pyr_redox_3"/>
    <property type="match status" value="1"/>
</dbReference>
<evidence type="ECO:0000256" key="2">
    <source>
        <dbReference type="SAM" id="MobiDB-lite"/>
    </source>
</evidence>
<gene>
    <name evidence="3" type="ORF">WAB15_15705</name>
</gene>
<dbReference type="RefSeq" id="WP_407286644.1">
    <property type="nucleotide sequence ID" value="NZ_CP147982.1"/>
</dbReference>
<name>A0ABZ2QPJ2_9ACTN</name>